<dbReference type="Pfam" id="PF02949">
    <property type="entry name" value="7tm_6"/>
    <property type="match status" value="1"/>
</dbReference>
<dbReference type="GO" id="GO:0005886">
    <property type="term" value="C:plasma membrane"/>
    <property type="evidence" value="ECO:0007669"/>
    <property type="project" value="UniProtKB-SubCell"/>
</dbReference>
<evidence type="ECO:0000256" key="3">
    <source>
        <dbReference type="ARBA" id="ARBA00022606"/>
    </source>
</evidence>
<keyword evidence="5" id="KW-0552">Olfaction</keyword>
<dbReference type="GO" id="GO:0007165">
    <property type="term" value="P:signal transduction"/>
    <property type="evidence" value="ECO:0007669"/>
    <property type="project" value="UniProtKB-KW"/>
</dbReference>
<comment type="subcellular location">
    <subcellularLocation>
        <location evidence="1">Cell membrane</location>
        <topology evidence="1">Multi-pass membrane protein</topology>
    </subcellularLocation>
</comment>
<evidence type="ECO:0000256" key="10">
    <source>
        <dbReference type="SAM" id="Phobius"/>
    </source>
</evidence>
<evidence type="ECO:0000313" key="12">
    <source>
        <dbReference type="RefSeq" id="XP_024946766.1"/>
    </source>
</evidence>
<keyword evidence="8 12" id="KW-0675">Receptor</keyword>
<keyword evidence="3" id="KW-0716">Sensory transduction</keyword>
<dbReference type="AlphaFoldDB" id="A0AAJ7RTD1"/>
<dbReference type="GeneID" id="107273646"/>
<evidence type="ECO:0000256" key="2">
    <source>
        <dbReference type="ARBA" id="ARBA00022475"/>
    </source>
</evidence>
<keyword evidence="9" id="KW-0807">Transducer</keyword>
<dbReference type="InterPro" id="IPR004117">
    <property type="entry name" value="7tm6_olfct_rcpt"/>
</dbReference>
<feature type="transmembrane region" description="Helical" evidence="10">
    <location>
        <begin position="103"/>
        <end position="123"/>
    </location>
</feature>
<feature type="transmembrane region" description="Helical" evidence="10">
    <location>
        <begin position="129"/>
        <end position="149"/>
    </location>
</feature>
<name>A0AAJ7RTD1_CEPCN</name>
<keyword evidence="7 10" id="KW-0472">Membrane</keyword>
<dbReference type="PANTHER" id="PTHR21137">
    <property type="entry name" value="ODORANT RECEPTOR"/>
    <property type="match status" value="1"/>
</dbReference>
<dbReference type="GO" id="GO:0005549">
    <property type="term" value="F:odorant binding"/>
    <property type="evidence" value="ECO:0007669"/>
    <property type="project" value="InterPro"/>
</dbReference>
<evidence type="ECO:0000256" key="4">
    <source>
        <dbReference type="ARBA" id="ARBA00022692"/>
    </source>
</evidence>
<evidence type="ECO:0000256" key="6">
    <source>
        <dbReference type="ARBA" id="ARBA00022989"/>
    </source>
</evidence>
<reference evidence="12" key="1">
    <citation type="submission" date="2025-08" db="UniProtKB">
        <authorList>
            <consortium name="RefSeq"/>
        </authorList>
    </citation>
    <scope>IDENTIFICATION</scope>
</reference>
<dbReference type="Proteomes" id="UP000694920">
    <property type="component" value="Unplaced"/>
</dbReference>
<dbReference type="KEGG" id="ccin:107273646"/>
<gene>
    <name evidence="12" type="primary">LOC107273646</name>
</gene>
<evidence type="ECO:0000256" key="7">
    <source>
        <dbReference type="ARBA" id="ARBA00023136"/>
    </source>
</evidence>
<dbReference type="RefSeq" id="XP_024946766.1">
    <property type="nucleotide sequence ID" value="XM_025090998.1"/>
</dbReference>
<evidence type="ECO:0000313" key="11">
    <source>
        <dbReference type="Proteomes" id="UP000694920"/>
    </source>
</evidence>
<keyword evidence="11" id="KW-1185">Reference proteome</keyword>
<proteinExistence type="predicted"/>
<evidence type="ECO:0000256" key="9">
    <source>
        <dbReference type="ARBA" id="ARBA00023224"/>
    </source>
</evidence>
<evidence type="ECO:0000256" key="8">
    <source>
        <dbReference type="ARBA" id="ARBA00023170"/>
    </source>
</evidence>
<evidence type="ECO:0000256" key="5">
    <source>
        <dbReference type="ARBA" id="ARBA00022725"/>
    </source>
</evidence>
<accession>A0AAJ7RTD1</accession>
<protein>
    <submittedName>
        <fullName evidence="12">Odorant receptor 4</fullName>
    </submittedName>
</protein>
<keyword evidence="4 10" id="KW-0812">Transmembrane</keyword>
<evidence type="ECO:0000256" key="1">
    <source>
        <dbReference type="ARBA" id="ARBA00004651"/>
    </source>
</evidence>
<keyword evidence="6 10" id="KW-1133">Transmembrane helix</keyword>
<dbReference type="GO" id="GO:0004984">
    <property type="term" value="F:olfactory receptor activity"/>
    <property type="evidence" value="ECO:0007669"/>
    <property type="project" value="InterPro"/>
</dbReference>
<keyword evidence="2" id="KW-1003">Cell membrane</keyword>
<organism evidence="11 12">
    <name type="scientific">Cephus cinctus</name>
    <name type="common">Wheat stem sawfly</name>
    <dbReference type="NCBI Taxonomy" id="211228"/>
    <lineage>
        <taxon>Eukaryota</taxon>
        <taxon>Metazoa</taxon>
        <taxon>Ecdysozoa</taxon>
        <taxon>Arthropoda</taxon>
        <taxon>Hexapoda</taxon>
        <taxon>Insecta</taxon>
        <taxon>Pterygota</taxon>
        <taxon>Neoptera</taxon>
        <taxon>Endopterygota</taxon>
        <taxon>Hymenoptera</taxon>
        <taxon>Cephoidea</taxon>
        <taxon>Cephidae</taxon>
        <taxon>Cephus</taxon>
    </lineage>
</organism>
<sequence>MPYHIRLFFNLTEARTYYIVYACEIFMIPLVTCGYAGPSCLLITLVLHICGQVSILTCQVENLIKNPETIHHQLKQIVLKHRRLINLCMNLNSTYATFLLQELIGITLLLCLGGYNIIATPILDETGHFLAFLLYTVTVIFQLLGFCYIGECLRNESKSLCDAFYNYEWYDEPRVNVKLFLMCVTRSQRPLVLTAGEFFIFSLENFTSVMKTSMAYLSVLRKFI</sequence>
<dbReference type="PANTHER" id="PTHR21137:SF35">
    <property type="entry name" value="ODORANT RECEPTOR 19A-RELATED"/>
    <property type="match status" value="1"/>
</dbReference>